<name>A0A7R9MPM9_9ACAR</name>
<dbReference type="Proteomes" id="UP000728032">
    <property type="component" value="Unassembled WGS sequence"/>
</dbReference>
<evidence type="ECO:0000313" key="3">
    <source>
        <dbReference type="Proteomes" id="UP000728032"/>
    </source>
</evidence>
<evidence type="ECO:0000313" key="2">
    <source>
        <dbReference type="EMBL" id="CAD7664130.1"/>
    </source>
</evidence>
<organism evidence="2">
    <name type="scientific">Oppiella nova</name>
    <dbReference type="NCBI Taxonomy" id="334625"/>
    <lineage>
        <taxon>Eukaryota</taxon>
        <taxon>Metazoa</taxon>
        <taxon>Ecdysozoa</taxon>
        <taxon>Arthropoda</taxon>
        <taxon>Chelicerata</taxon>
        <taxon>Arachnida</taxon>
        <taxon>Acari</taxon>
        <taxon>Acariformes</taxon>
        <taxon>Sarcoptiformes</taxon>
        <taxon>Oribatida</taxon>
        <taxon>Brachypylina</taxon>
        <taxon>Oppioidea</taxon>
        <taxon>Oppiidae</taxon>
        <taxon>Oppiella</taxon>
    </lineage>
</organism>
<feature type="region of interest" description="Disordered" evidence="1">
    <location>
        <begin position="116"/>
        <end position="137"/>
    </location>
</feature>
<dbReference type="AlphaFoldDB" id="A0A7R9MPM9"/>
<reference evidence="2" key="1">
    <citation type="submission" date="2020-11" db="EMBL/GenBank/DDBJ databases">
        <authorList>
            <person name="Tran Van P."/>
        </authorList>
    </citation>
    <scope>NUCLEOTIDE SEQUENCE</scope>
</reference>
<accession>A0A7R9MPM9</accession>
<protein>
    <submittedName>
        <fullName evidence="2">Uncharacterized protein</fullName>
    </submittedName>
</protein>
<dbReference type="EMBL" id="CAJPVJ010036396">
    <property type="protein sequence ID" value="CAG2181267.1"/>
    <property type="molecule type" value="Genomic_DNA"/>
</dbReference>
<feature type="non-terminal residue" evidence="2">
    <location>
        <position position="1"/>
    </location>
</feature>
<gene>
    <name evidence="2" type="ORF">ONB1V03_LOCUS20688</name>
</gene>
<feature type="compositionally biased region" description="Gly residues" evidence="1">
    <location>
        <begin position="57"/>
        <end position="69"/>
    </location>
</feature>
<feature type="region of interest" description="Disordered" evidence="1">
    <location>
        <begin position="57"/>
        <end position="90"/>
    </location>
</feature>
<sequence>MLPFLTNCMHNMCETNANFQCKCQLKGNPNQYIEIFKSSFQEFRAVRSYMDAKPYPGGGGGGGGHGGSYGRDAMGSYGPPPHGHSSPPSYPYHKVRYGHPSRPVPYPNRFRGSPYGNGGGYGPPITGASRGPPPPGASRRVYDYDDMEFRGRPGYGGRHTYDSYPSQQPHNAMPFAGRHTVHMRGLPYKTSER</sequence>
<dbReference type="EMBL" id="OC951221">
    <property type="protein sequence ID" value="CAD7664130.1"/>
    <property type="molecule type" value="Genomic_DNA"/>
</dbReference>
<proteinExistence type="predicted"/>
<keyword evidence="3" id="KW-1185">Reference proteome</keyword>
<evidence type="ECO:0000256" key="1">
    <source>
        <dbReference type="SAM" id="MobiDB-lite"/>
    </source>
</evidence>